<keyword evidence="8" id="KW-1185">Reference proteome</keyword>
<dbReference type="GO" id="GO:0030026">
    <property type="term" value="P:intracellular manganese ion homeostasis"/>
    <property type="evidence" value="ECO:0007669"/>
    <property type="project" value="InterPro"/>
</dbReference>
<evidence type="ECO:0000256" key="4">
    <source>
        <dbReference type="ARBA" id="ARBA00023136"/>
    </source>
</evidence>
<feature type="transmembrane region" description="Helical" evidence="6">
    <location>
        <begin position="193"/>
        <end position="213"/>
    </location>
</feature>
<evidence type="ECO:0000256" key="1">
    <source>
        <dbReference type="ARBA" id="ARBA00004127"/>
    </source>
</evidence>
<accession>A0A7Y9YJJ8</accession>
<dbReference type="AlphaFoldDB" id="A0A7Y9YJJ8"/>
<keyword evidence="4 6" id="KW-0472">Membrane</keyword>
<evidence type="ECO:0000313" key="7">
    <source>
        <dbReference type="EMBL" id="NYI12272.1"/>
    </source>
</evidence>
<sequence>MTSELTDPADVEIGLHDDEPHGEGLRSRLNWLRAGVLGANDGIVSTAGVVVGVAGATTDRTTIMVAGVAALVAGALSMAAGEYVSVSTQRDSEQALLAKERRELEEEPEEELAELAQIYVDKGLSPELAQQVAVELTAHDALGAHAEAELGIDPDELTSAWQAAWASMIAFTVGALLPLLTIVLVVADVRVPVTMGAVAVALALTGWLSAGLGYGPPGRAVLRNVGGGVFAMVVTFLVGSALGTTIA</sequence>
<dbReference type="CDD" id="cd02432">
    <property type="entry name" value="Nodulin-21_like_1"/>
    <property type="match status" value="1"/>
</dbReference>
<feature type="transmembrane region" description="Helical" evidence="6">
    <location>
        <begin position="225"/>
        <end position="246"/>
    </location>
</feature>
<dbReference type="RefSeq" id="WP_179532841.1">
    <property type="nucleotide sequence ID" value="NZ_BAAAPP010000002.1"/>
</dbReference>
<protein>
    <submittedName>
        <fullName evidence="7">VIT1/CCC1 family predicted Fe2+/Mn2+ transporter</fullName>
    </submittedName>
</protein>
<feature type="transmembrane region" description="Helical" evidence="6">
    <location>
        <begin position="36"/>
        <end position="57"/>
    </location>
</feature>
<name>A0A7Y9YJJ8_9ACTN</name>
<reference evidence="7 8" key="1">
    <citation type="submission" date="2020-07" db="EMBL/GenBank/DDBJ databases">
        <title>Sequencing the genomes of 1000 actinobacteria strains.</title>
        <authorList>
            <person name="Klenk H.-P."/>
        </authorList>
    </citation>
    <scope>NUCLEOTIDE SEQUENCE [LARGE SCALE GENOMIC DNA]</scope>
    <source>
        <strain evidence="7 8">DSM 18248</strain>
    </source>
</reference>
<organism evidence="7 8">
    <name type="scientific">Nocardioides marinus</name>
    <dbReference type="NCBI Taxonomy" id="374514"/>
    <lineage>
        <taxon>Bacteria</taxon>
        <taxon>Bacillati</taxon>
        <taxon>Actinomycetota</taxon>
        <taxon>Actinomycetes</taxon>
        <taxon>Propionibacteriales</taxon>
        <taxon>Nocardioidaceae</taxon>
        <taxon>Nocardioides</taxon>
    </lineage>
</organism>
<evidence type="ECO:0000256" key="5">
    <source>
        <dbReference type="SAM" id="MobiDB-lite"/>
    </source>
</evidence>
<dbReference type="PANTHER" id="PTHR31851">
    <property type="entry name" value="FE(2+)/MN(2+) TRANSPORTER PCL1"/>
    <property type="match status" value="1"/>
</dbReference>
<evidence type="ECO:0000256" key="6">
    <source>
        <dbReference type="SAM" id="Phobius"/>
    </source>
</evidence>
<gene>
    <name evidence="7" type="ORF">BKA05_003787</name>
</gene>
<proteinExistence type="predicted"/>
<feature type="region of interest" description="Disordered" evidence="5">
    <location>
        <begin position="1"/>
        <end position="23"/>
    </location>
</feature>
<comment type="subcellular location">
    <subcellularLocation>
        <location evidence="1">Endomembrane system</location>
        <topology evidence="1">Multi-pass membrane protein</topology>
    </subcellularLocation>
</comment>
<feature type="transmembrane region" description="Helical" evidence="6">
    <location>
        <begin position="63"/>
        <end position="84"/>
    </location>
</feature>
<dbReference type="GO" id="GO:0005384">
    <property type="term" value="F:manganese ion transmembrane transporter activity"/>
    <property type="evidence" value="ECO:0007669"/>
    <property type="project" value="InterPro"/>
</dbReference>
<keyword evidence="3 6" id="KW-1133">Transmembrane helix</keyword>
<feature type="transmembrane region" description="Helical" evidence="6">
    <location>
        <begin position="163"/>
        <end position="187"/>
    </location>
</feature>
<dbReference type="InterPro" id="IPR008217">
    <property type="entry name" value="Ccc1_fam"/>
</dbReference>
<keyword evidence="2 6" id="KW-0812">Transmembrane</keyword>
<dbReference type="Proteomes" id="UP000537326">
    <property type="component" value="Unassembled WGS sequence"/>
</dbReference>
<evidence type="ECO:0000256" key="2">
    <source>
        <dbReference type="ARBA" id="ARBA00022692"/>
    </source>
</evidence>
<evidence type="ECO:0000256" key="3">
    <source>
        <dbReference type="ARBA" id="ARBA00022989"/>
    </source>
</evidence>
<dbReference type="GO" id="GO:0012505">
    <property type="term" value="C:endomembrane system"/>
    <property type="evidence" value="ECO:0007669"/>
    <property type="project" value="UniProtKB-SubCell"/>
</dbReference>
<feature type="compositionally biased region" description="Basic and acidic residues" evidence="5">
    <location>
        <begin position="13"/>
        <end position="23"/>
    </location>
</feature>
<evidence type="ECO:0000313" key="8">
    <source>
        <dbReference type="Proteomes" id="UP000537326"/>
    </source>
</evidence>
<comment type="caution">
    <text evidence="7">The sequence shown here is derived from an EMBL/GenBank/DDBJ whole genome shotgun (WGS) entry which is preliminary data.</text>
</comment>
<dbReference type="Pfam" id="PF01988">
    <property type="entry name" value="VIT1"/>
    <property type="match status" value="1"/>
</dbReference>
<dbReference type="EMBL" id="JACBZI010000001">
    <property type="protein sequence ID" value="NYI12272.1"/>
    <property type="molecule type" value="Genomic_DNA"/>
</dbReference>